<organism evidence="1">
    <name type="scientific">bioreactor metagenome</name>
    <dbReference type="NCBI Taxonomy" id="1076179"/>
    <lineage>
        <taxon>unclassified sequences</taxon>
        <taxon>metagenomes</taxon>
        <taxon>ecological metagenomes</taxon>
    </lineage>
</organism>
<proteinExistence type="predicted"/>
<gene>
    <name evidence="1" type="ORF">SDC9_100018</name>
</gene>
<comment type="caution">
    <text evidence="1">The sequence shown here is derived from an EMBL/GenBank/DDBJ whole genome shotgun (WGS) entry which is preliminary data.</text>
</comment>
<reference evidence="1" key="1">
    <citation type="submission" date="2019-08" db="EMBL/GenBank/DDBJ databases">
        <authorList>
            <person name="Kucharzyk K."/>
            <person name="Murdoch R.W."/>
            <person name="Higgins S."/>
            <person name="Loffler F."/>
        </authorList>
    </citation>
    <scope>NUCLEOTIDE SEQUENCE</scope>
</reference>
<evidence type="ECO:0000313" key="1">
    <source>
        <dbReference type="EMBL" id="MPM53252.1"/>
    </source>
</evidence>
<protein>
    <recommendedName>
        <fullName evidence="2">HTH marR-type domain-containing protein</fullName>
    </recommendedName>
</protein>
<sequence>MPVELLISIEQQGLPATVADAGSVDKLRVLRAARLVEADIPAPGEPGAAVVHSITHEGRSLLQRIRTERDIA</sequence>
<accession>A0A645AJ41</accession>
<dbReference type="EMBL" id="VSSQ01014248">
    <property type="protein sequence ID" value="MPM53252.1"/>
    <property type="molecule type" value="Genomic_DNA"/>
</dbReference>
<dbReference type="AlphaFoldDB" id="A0A645AJ41"/>
<evidence type="ECO:0008006" key="2">
    <source>
        <dbReference type="Google" id="ProtNLM"/>
    </source>
</evidence>
<name>A0A645AJ41_9ZZZZ</name>